<gene>
    <name evidence="8" type="ORF">EZE20_20350</name>
</gene>
<protein>
    <submittedName>
        <fullName evidence="8">TolC family protein</fullName>
    </submittedName>
</protein>
<comment type="similarity">
    <text evidence="2">Belongs to the outer membrane factor (OMF) (TC 1.B.17) family.</text>
</comment>
<evidence type="ECO:0000256" key="4">
    <source>
        <dbReference type="ARBA" id="ARBA00022452"/>
    </source>
</evidence>
<dbReference type="InterPro" id="IPR003423">
    <property type="entry name" value="OMP_efflux"/>
</dbReference>
<dbReference type="InterPro" id="IPR051906">
    <property type="entry name" value="TolC-like"/>
</dbReference>
<comment type="caution">
    <text evidence="8">The sequence shown here is derived from an EMBL/GenBank/DDBJ whole genome shotgun (WGS) entry which is preliminary data.</text>
</comment>
<keyword evidence="7" id="KW-0998">Cell outer membrane</keyword>
<accession>A0A4R4K372</accession>
<evidence type="ECO:0000313" key="9">
    <source>
        <dbReference type="Proteomes" id="UP000295706"/>
    </source>
</evidence>
<dbReference type="PANTHER" id="PTHR30026">
    <property type="entry name" value="OUTER MEMBRANE PROTEIN TOLC"/>
    <property type="match status" value="1"/>
</dbReference>
<dbReference type="GO" id="GO:0015562">
    <property type="term" value="F:efflux transmembrane transporter activity"/>
    <property type="evidence" value="ECO:0007669"/>
    <property type="project" value="InterPro"/>
</dbReference>
<proteinExistence type="inferred from homology"/>
<dbReference type="SUPFAM" id="SSF56954">
    <property type="entry name" value="Outer membrane efflux proteins (OEP)"/>
    <property type="match status" value="1"/>
</dbReference>
<evidence type="ECO:0000256" key="1">
    <source>
        <dbReference type="ARBA" id="ARBA00004442"/>
    </source>
</evidence>
<dbReference type="AlphaFoldDB" id="A0A4R4K372"/>
<evidence type="ECO:0000256" key="6">
    <source>
        <dbReference type="ARBA" id="ARBA00023136"/>
    </source>
</evidence>
<keyword evidence="5" id="KW-0812">Transmembrane</keyword>
<keyword evidence="9" id="KW-1185">Reference proteome</keyword>
<name>A0A4R4K372_9BACT</name>
<reference evidence="8 9" key="1">
    <citation type="submission" date="2019-02" db="EMBL/GenBank/DDBJ databases">
        <title>Arundinibacter roseus gen. nov., sp. nov., a new member of the family Cytophagaceae.</title>
        <authorList>
            <person name="Szuroczki S."/>
            <person name="Khayer B."/>
            <person name="Sproer C."/>
            <person name="Toumi M."/>
            <person name="Szabo A."/>
            <person name="Felfoldi T."/>
            <person name="Schumann P."/>
            <person name="Toth E."/>
        </authorList>
    </citation>
    <scope>NUCLEOTIDE SEQUENCE [LARGE SCALE GENOMIC DNA]</scope>
    <source>
        <strain evidence="8 9">DMA-k-7a</strain>
    </source>
</reference>
<keyword evidence="4" id="KW-1134">Transmembrane beta strand</keyword>
<dbReference type="GO" id="GO:0009279">
    <property type="term" value="C:cell outer membrane"/>
    <property type="evidence" value="ECO:0007669"/>
    <property type="project" value="UniProtKB-SubCell"/>
</dbReference>
<evidence type="ECO:0000313" key="8">
    <source>
        <dbReference type="EMBL" id="TDB60881.1"/>
    </source>
</evidence>
<evidence type="ECO:0000256" key="3">
    <source>
        <dbReference type="ARBA" id="ARBA00022448"/>
    </source>
</evidence>
<dbReference type="Proteomes" id="UP000295706">
    <property type="component" value="Unassembled WGS sequence"/>
</dbReference>
<dbReference type="GO" id="GO:0015288">
    <property type="term" value="F:porin activity"/>
    <property type="evidence" value="ECO:0007669"/>
    <property type="project" value="TreeGrafter"/>
</dbReference>
<dbReference type="OrthoDB" id="367883at2"/>
<dbReference type="EMBL" id="SMJU01000016">
    <property type="protein sequence ID" value="TDB60881.1"/>
    <property type="molecule type" value="Genomic_DNA"/>
</dbReference>
<keyword evidence="6" id="KW-0472">Membrane</keyword>
<dbReference type="Pfam" id="PF02321">
    <property type="entry name" value="OEP"/>
    <property type="match status" value="2"/>
</dbReference>
<evidence type="ECO:0000256" key="5">
    <source>
        <dbReference type="ARBA" id="ARBA00022692"/>
    </source>
</evidence>
<organism evidence="8 9">
    <name type="scientific">Arundinibacter roseus</name>
    <dbReference type="NCBI Taxonomy" id="2070510"/>
    <lineage>
        <taxon>Bacteria</taxon>
        <taxon>Pseudomonadati</taxon>
        <taxon>Bacteroidota</taxon>
        <taxon>Cytophagia</taxon>
        <taxon>Cytophagales</taxon>
        <taxon>Spirosomataceae</taxon>
        <taxon>Arundinibacter</taxon>
    </lineage>
</organism>
<dbReference type="GO" id="GO:1990281">
    <property type="term" value="C:efflux pump complex"/>
    <property type="evidence" value="ECO:0007669"/>
    <property type="project" value="TreeGrafter"/>
</dbReference>
<dbReference type="PANTHER" id="PTHR30026:SF20">
    <property type="entry name" value="OUTER MEMBRANE PROTEIN TOLC"/>
    <property type="match status" value="1"/>
</dbReference>
<evidence type="ECO:0000256" key="2">
    <source>
        <dbReference type="ARBA" id="ARBA00007613"/>
    </source>
</evidence>
<keyword evidence="3" id="KW-0813">Transport</keyword>
<dbReference type="Gene3D" id="1.20.1600.10">
    <property type="entry name" value="Outer membrane efflux proteins (OEP)"/>
    <property type="match status" value="1"/>
</dbReference>
<evidence type="ECO:0000256" key="7">
    <source>
        <dbReference type="ARBA" id="ARBA00023237"/>
    </source>
</evidence>
<sequence>MVVALLLGTLSAQAQNAFTLEEAVQYALRKNINIKTTELDAISAEARIGEIRAAGLPQVSAQLGFNDNLIIQRVFLPATFVDPNASPDAPPIAAQFGVKYAGNAGATLNQLIFNGSYLVGLKAASTYRELAQKNVVQSKVMVAEAVTKAYYSVQVAEERAKVLDLNISRLDTLMRDTRATYESGFVEKIDVDRLEVQLNNLKTERQKVNNLIELSYTLLKYQMGMPLTEPVTLTDRIEDVNLATLQAEVGGSVDYEKRIEYSILNTQGELARLDIKNIRAGYLPTASGFLSYGHNNGRNNFGDLFSTQWFNNSVLGLNIQIPIFDGLTKHYKLKQAEITLDKVNQGRDLLSQSIDLQVQQGFITLRNSLETLETQRRNVTLAEEVVRVSKIKYQEGVGSNIEVINAESSFKEAQTNYFAALYDVLISKVDLTKARGELLIDGTN</sequence>
<comment type="subcellular location">
    <subcellularLocation>
        <location evidence="1">Cell outer membrane</location>
    </subcellularLocation>
</comment>